<dbReference type="Gene3D" id="1.10.3790.10">
    <property type="entry name" value="NinB"/>
    <property type="match status" value="1"/>
</dbReference>
<accession>A0A8S5NFN3</accession>
<protein>
    <submittedName>
        <fullName evidence="1">NinB protein</fullName>
    </submittedName>
</protein>
<organism evidence="1">
    <name type="scientific">Podoviridae sp. ctUSJ1</name>
    <dbReference type="NCBI Taxonomy" id="2826558"/>
    <lineage>
        <taxon>Viruses</taxon>
        <taxon>Duplodnaviria</taxon>
        <taxon>Heunggongvirae</taxon>
        <taxon>Uroviricota</taxon>
        <taxon>Caudoviricetes</taxon>
    </lineage>
</organism>
<reference evidence="1" key="1">
    <citation type="journal article" date="2021" name="Proc. Natl. Acad. Sci. U.S.A.">
        <title>A Catalog of Tens of Thousands of Viruses from Human Metagenomes Reveals Hidden Associations with Chronic Diseases.</title>
        <authorList>
            <person name="Tisza M.J."/>
            <person name="Buck C.B."/>
        </authorList>
    </citation>
    <scope>NUCLEOTIDE SEQUENCE</scope>
    <source>
        <strain evidence="1">CtUSJ1</strain>
    </source>
</reference>
<sequence>MKWITKGINLIKSIGWNILIPAPKDEALNKLDPEAEYIVEIKKKVKRRSLNANAYAWVLCEKIARELSKNAYISKNDVYKRVIQEAGTFTYLPIKNDATGRFIEIWHGHGLGWYAEDAGPAKTEGYTIVRAYHGSSVYTVDEMRRLIDALVDECNQLNITLENNDYINSLINEWGNNEQAKET</sequence>
<dbReference type="InterPro" id="IPR036619">
    <property type="entry name" value="NinB_sf"/>
</dbReference>
<name>A0A8S5NFN3_9CAUD</name>
<dbReference type="EMBL" id="BK015155">
    <property type="protein sequence ID" value="DAD93196.1"/>
    <property type="molecule type" value="Genomic_DNA"/>
</dbReference>
<proteinExistence type="predicted"/>
<evidence type="ECO:0000313" key="1">
    <source>
        <dbReference type="EMBL" id="DAD93196.1"/>
    </source>
</evidence>